<dbReference type="Gene3D" id="3.90.1150.10">
    <property type="entry name" value="Aspartate Aminotransferase, domain 1"/>
    <property type="match status" value="1"/>
</dbReference>
<dbReference type="PROSITE" id="PS00105">
    <property type="entry name" value="AA_TRANSFER_CLASS_1"/>
    <property type="match status" value="1"/>
</dbReference>
<gene>
    <name evidence="3" type="ORF">H8E29_00730</name>
</gene>
<dbReference type="InterPro" id="IPR015421">
    <property type="entry name" value="PyrdxlP-dep_Trfase_major"/>
</dbReference>
<dbReference type="GO" id="GO:0030170">
    <property type="term" value="F:pyridoxal phosphate binding"/>
    <property type="evidence" value="ECO:0007669"/>
    <property type="project" value="InterPro"/>
</dbReference>
<reference evidence="3 4" key="1">
    <citation type="submission" date="2020-08" db="EMBL/GenBank/DDBJ databases">
        <title>Bridging the membrane lipid divide: bacteria of the FCB group superphylum have the potential to synthesize archaeal ether lipids.</title>
        <authorList>
            <person name="Villanueva L."/>
            <person name="Von Meijenfeldt F.A.B."/>
            <person name="Westbye A.B."/>
            <person name="Yadav S."/>
            <person name="Hopmans E.C."/>
            <person name="Dutilh B.E."/>
            <person name="Sinninghe Damste J.S."/>
        </authorList>
    </citation>
    <scope>NUCLEOTIDE SEQUENCE [LARGE SCALE GENOMIC DNA]</scope>
    <source>
        <strain evidence="3">NIOZ-UU36</strain>
    </source>
</reference>
<dbReference type="Pfam" id="PF00155">
    <property type="entry name" value="Aminotran_1_2"/>
    <property type="match status" value="1"/>
</dbReference>
<dbReference type="InterPro" id="IPR015424">
    <property type="entry name" value="PyrdxlP-dep_Trfase"/>
</dbReference>
<sequence>MKIPPFTLERYFAKHEFSAKYLLSSSDCESLRLPELLEMASPEMRSSWENLQLGYTESQGHPLLLEETAKFHAGLSASNLLVAAPQENIFLLMEALLQPGDHVIAAFPGYQSLYEIARTIGCHVSMWEPDEEADWHFDLEKLAALIRPSTKLVVVNFPHNPTGYIPPQDEFDALIEMLRKKGIFLLSDEMYRFLEINPGATLTSACSNYERAFSLFGMSKTFGLAGLRIGWIATRHQPTLARMRELKDYTTICSSAPSEILSIIALQNKGAIIADQNARVGRNLALLEKFMTKYAHLFRWNRPRGGSICFPRMLGDESTLAFADLLVEEAGIMIAPSHVFDYGNQHFRIGFGRENFGEVLDVFGEYLDKKFKS</sequence>
<dbReference type="GO" id="GO:0008483">
    <property type="term" value="F:transaminase activity"/>
    <property type="evidence" value="ECO:0007669"/>
    <property type="project" value="UniProtKB-KW"/>
</dbReference>
<feature type="domain" description="Aminotransferase class I/classII large" evidence="2">
    <location>
        <begin position="53"/>
        <end position="351"/>
    </location>
</feature>
<evidence type="ECO:0000313" key="3">
    <source>
        <dbReference type="EMBL" id="MBC8333765.1"/>
    </source>
</evidence>
<dbReference type="EC" id="2.6.1.-" evidence="1"/>
<proteinExistence type="inferred from homology"/>
<dbReference type="Proteomes" id="UP000614469">
    <property type="component" value="Unassembled WGS sequence"/>
</dbReference>
<dbReference type="Gene3D" id="3.40.640.10">
    <property type="entry name" value="Type I PLP-dependent aspartate aminotransferase-like (Major domain)"/>
    <property type="match status" value="1"/>
</dbReference>
<keyword evidence="1" id="KW-0808">Transferase</keyword>
<dbReference type="AlphaFoldDB" id="A0A8J6TGS2"/>
<name>A0A8J6TGS2_9CHLR</name>
<comment type="caution">
    <text evidence="3">The sequence shown here is derived from an EMBL/GenBank/DDBJ whole genome shotgun (WGS) entry which is preliminary data.</text>
</comment>
<evidence type="ECO:0000256" key="1">
    <source>
        <dbReference type="RuleBase" id="RU000481"/>
    </source>
</evidence>
<dbReference type="PANTHER" id="PTHR43510">
    <property type="entry name" value="AMINOTRANSFERASE FUNCTION, HYPOTHETICAL (EUROFUNG)"/>
    <property type="match status" value="1"/>
</dbReference>
<accession>A0A8J6TGS2</accession>
<dbReference type="InterPro" id="IPR004839">
    <property type="entry name" value="Aminotransferase_I/II_large"/>
</dbReference>
<protein>
    <recommendedName>
        <fullName evidence="1">Aminotransferase</fullName>
        <ecNumber evidence="1">2.6.1.-</ecNumber>
    </recommendedName>
</protein>
<dbReference type="SUPFAM" id="SSF53383">
    <property type="entry name" value="PLP-dependent transferases"/>
    <property type="match status" value="1"/>
</dbReference>
<dbReference type="PANTHER" id="PTHR43510:SF1">
    <property type="entry name" value="AMINOTRANSFERASE FUNCTION, HYPOTHETICAL (EUROFUNG)"/>
    <property type="match status" value="1"/>
</dbReference>
<comment type="similarity">
    <text evidence="1">Belongs to the class-I pyridoxal-phosphate-dependent aminotransferase family.</text>
</comment>
<dbReference type="InterPro" id="IPR004838">
    <property type="entry name" value="NHTrfase_class1_PyrdxlP-BS"/>
</dbReference>
<evidence type="ECO:0000259" key="2">
    <source>
        <dbReference type="Pfam" id="PF00155"/>
    </source>
</evidence>
<keyword evidence="1 3" id="KW-0032">Aminotransferase</keyword>
<dbReference type="InterPro" id="IPR015422">
    <property type="entry name" value="PyrdxlP-dep_Trfase_small"/>
</dbReference>
<comment type="cofactor">
    <cofactor evidence="1">
        <name>pyridoxal 5'-phosphate</name>
        <dbReference type="ChEBI" id="CHEBI:597326"/>
    </cofactor>
</comment>
<dbReference type="EMBL" id="JACNJN010000025">
    <property type="protein sequence ID" value="MBC8333765.1"/>
    <property type="molecule type" value="Genomic_DNA"/>
</dbReference>
<evidence type="ECO:0000313" key="4">
    <source>
        <dbReference type="Proteomes" id="UP000614469"/>
    </source>
</evidence>
<dbReference type="CDD" id="cd00609">
    <property type="entry name" value="AAT_like"/>
    <property type="match status" value="1"/>
</dbReference>
<organism evidence="3 4">
    <name type="scientific">Candidatus Desulfolinea nitratireducens</name>
    <dbReference type="NCBI Taxonomy" id="2841698"/>
    <lineage>
        <taxon>Bacteria</taxon>
        <taxon>Bacillati</taxon>
        <taxon>Chloroflexota</taxon>
        <taxon>Anaerolineae</taxon>
        <taxon>Anaerolineales</taxon>
        <taxon>Anaerolineales incertae sedis</taxon>
        <taxon>Candidatus Desulfolinea</taxon>
    </lineage>
</organism>